<evidence type="ECO:0000313" key="10">
    <source>
        <dbReference type="Proteomes" id="UP001465976"/>
    </source>
</evidence>
<dbReference type="Pfam" id="PF04130">
    <property type="entry name" value="GCP_C_terminal"/>
    <property type="match status" value="1"/>
</dbReference>
<comment type="similarity">
    <text evidence="2">Belongs to the TUBGCP family.</text>
</comment>
<evidence type="ECO:0000256" key="2">
    <source>
        <dbReference type="ARBA" id="ARBA00010337"/>
    </source>
</evidence>
<evidence type="ECO:0008006" key="11">
    <source>
        <dbReference type="Google" id="ProtNLM"/>
    </source>
</evidence>
<evidence type="ECO:0000256" key="6">
    <source>
        <dbReference type="SAM" id="MobiDB-lite"/>
    </source>
</evidence>
<evidence type="ECO:0000259" key="7">
    <source>
        <dbReference type="Pfam" id="PF04130"/>
    </source>
</evidence>
<evidence type="ECO:0000313" key="9">
    <source>
        <dbReference type="EMBL" id="KAL0580734.1"/>
    </source>
</evidence>
<keyword evidence="3" id="KW-0963">Cytoplasm</keyword>
<dbReference type="InterPro" id="IPR040457">
    <property type="entry name" value="GCP_C"/>
</dbReference>
<dbReference type="EMBL" id="JBAHYK010000024">
    <property type="protein sequence ID" value="KAL0580734.1"/>
    <property type="molecule type" value="Genomic_DNA"/>
</dbReference>
<evidence type="ECO:0000256" key="3">
    <source>
        <dbReference type="ARBA" id="ARBA00022490"/>
    </source>
</evidence>
<proteinExistence type="inferred from homology"/>
<dbReference type="InterPro" id="IPR007259">
    <property type="entry name" value="GCP"/>
</dbReference>
<evidence type="ECO:0000256" key="4">
    <source>
        <dbReference type="ARBA" id="ARBA00022701"/>
    </source>
</evidence>
<keyword evidence="4" id="KW-0493">Microtubule</keyword>
<organism evidence="9 10">
    <name type="scientific">Marasmius crinis-equi</name>
    <dbReference type="NCBI Taxonomy" id="585013"/>
    <lineage>
        <taxon>Eukaryota</taxon>
        <taxon>Fungi</taxon>
        <taxon>Dikarya</taxon>
        <taxon>Basidiomycota</taxon>
        <taxon>Agaricomycotina</taxon>
        <taxon>Agaricomycetes</taxon>
        <taxon>Agaricomycetidae</taxon>
        <taxon>Agaricales</taxon>
        <taxon>Marasmiineae</taxon>
        <taxon>Marasmiaceae</taxon>
        <taxon>Marasmius</taxon>
    </lineage>
</organism>
<dbReference type="InterPro" id="IPR042241">
    <property type="entry name" value="GCP_C_sf"/>
</dbReference>
<feature type="compositionally biased region" description="Polar residues" evidence="6">
    <location>
        <begin position="43"/>
        <end position="57"/>
    </location>
</feature>
<protein>
    <recommendedName>
        <fullName evidence="11">Spindle pole body component</fullName>
    </recommendedName>
</protein>
<comment type="subcellular location">
    <subcellularLocation>
        <location evidence="1">Cytoplasm</location>
        <location evidence="1">Cytoskeleton</location>
    </subcellularLocation>
</comment>
<keyword evidence="5" id="KW-0206">Cytoskeleton</keyword>
<dbReference type="Proteomes" id="UP001465976">
    <property type="component" value="Unassembled WGS sequence"/>
</dbReference>
<dbReference type="Gene3D" id="1.20.120.1900">
    <property type="entry name" value="Gamma-tubulin complex, C-terminal domain"/>
    <property type="match status" value="1"/>
</dbReference>
<dbReference type="InterPro" id="IPR041470">
    <property type="entry name" value="GCP_N"/>
</dbReference>
<sequence length="1183" mass="131808">MTPSGSNSSKPPKRSVSSLSSYPSTGNRPGSSLSIASLARPLSSASNRPISRASTQRPKSRQRVTSAKLLPLCNSLVNSVVGSGGETVEGDVDDARRDEQAARQHELVDFAMKNLSMEGATISKAAVTFDKERVDAAIRGHVEKARIRSRNTFAEALETCYKQLSTQAENNRDLDAEIKESRLPAHLQFLLALSQPPEPSTLTHASIYLDSLKNPPPSPESAEWTWKKILEEEPFEGEHWLGVPGGIPLRRRKASEDGEDDDEVSNGSTPSLSSLDTDDDLELDFATPFTDTVEGPSISFPSYAQRSFEATEKPVYTTHAYRKEVESLKTKQYWREDWKIDERLDPLLHQRGTFNIGNASTLGPTLQRVLPPSNVPVSTGPSAHNLPPLEVIISTERYIYEQDAVREILFALQGRKNILFEWVDGQFSTTKTTPRLLHLSLAAQQSILTNISRTCTTLQHLRSFTSFIILHSSQQRPETTSLSAIEKNKARKGKITRTLEAFADAVDTELRSVESWCARKEEKIIRALGGGLGEDEALVVSLLDIDKSLRDDFEQSFELLLSVVFKVIDKSAPRRWDLPNRSPSSTTALLLDSLFLEMQLGLERGDKVTADCIMRVFVRSAEAIWSMVGRWLRNGFDLAGNPGSSNGLEKWEPELEEEFFIESTGVGIDMGILGLLDPDFWADGYGLRDDDFETSGHGQVKGIPSFMYHVAASVLETGKSVGLLKALDIDHTAVDEGLASQSIDDWKWRSFRELVASDIGSSEDDDRGLFSVSVDRLSQLIYDYLIPYSDSIRSVMARAILHECDFWYHLHAIQGLYLMRKGDVISDFADLIFAKMDAHQHWNDFHFLNTAFSDVVDLSGSAHASGGSRGWVQTSLVRFTYRNSGVKEKSIAQTVKAIEGLNLEYAVPFPLTYIFTPRSIQVYGDIFVFLLQMRRSKSLLERILVRGERGRSEAGNGLKLFYAMRSRLSWFINTLLDFLVTNVIHTQVQVFDGQLQRARSLDHIIQLHDEQFVFISFGISKSLTSYQLEKGARATTALHQAVLSVLDMAVRFSETFVSFAGNNSTHDISTHSVTLKHRSRRQRMRQKNIVSFSHSDNRGLDSSDSEPELDELDVENANASSFSASMSTTLEEGDHLTRISKMSTELDGIVRFIRRGVETLAGGTGDAAAAFGVLAFALEDWDL</sequence>
<accession>A0ABR3FZF1</accession>
<feature type="compositionally biased region" description="Polar residues" evidence="6">
    <location>
        <begin position="1"/>
        <end position="35"/>
    </location>
</feature>
<name>A0ABR3FZF1_9AGAR</name>
<dbReference type="Pfam" id="PF17681">
    <property type="entry name" value="GCP_N_terminal"/>
    <property type="match status" value="1"/>
</dbReference>
<evidence type="ECO:0000259" key="8">
    <source>
        <dbReference type="Pfam" id="PF17681"/>
    </source>
</evidence>
<keyword evidence="10" id="KW-1185">Reference proteome</keyword>
<evidence type="ECO:0000256" key="1">
    <source>
        <dbReference type="ARBA" id="ARBA00004245"/>
    </source>
</evidence>
<feature type="region of interest" description="Disordered" evidence="6">
    <location>
        <begin position="239"/>
        <end position="278"/>
    </location>
</feature>
<dbReference type="PANTHER" id="PTHR19302">
    <property type="entry name" value="GAMMA TUBULIN COMPLEX PROTEIN"/>
    <property type="match status" value="1"/>
</dbReference>
<reference evidence="9 10" key="1">
    <citation type="submission" date="2024-02" db="EMBL/GenBank/DDBJ databases">
        <title>A draft genome for the cacao thread blight pathogen Marasmius crinis-equi.</title>
        <authorList>
            <person name="Cohen S.P."/>
            <person name="Baruah I.K."/>
            <person name="Amoako-Attah I."/>
            <person name="Bukari Y."/>
            <person name="Meinhardt L.W."/>
            <person name="Bailey B.A."/>
        </authorList>
    </citation>
    <scope>NUCLEOTIDE SEQUENCE [LARGE SCALE GENOMIC DNA]</scope>
    <source>
        <strain evidence="9 10">GH-76</strain>
    </source>
</reference>
<evidence type="ECO:0000256" key="5">
    <source>
        <dbReference type="ARBA" id="ARBA00023212"/>
    </source>
</evidence>
<dbReference type="PANTHER" id="PTHR19302:SF33">
    <property type="entry name" value="GAMMA-TUBULIN COMPLEX COMPONENT 5"/>
    <property type="match status" value="1"/>
</dbReference>
<gene>
    <name evidence="9" type="ORF">V5O48_001292</name>
</gene>
<feature type="domain" description="Gamma tubulin complex component protein N-terminal" evidence="8">
    <location>
        <begin position="405"/>
        <end position="736"/>
    </location>
</feature>
<feature type="domain" description="Gamma tubulin complex component C-terminal" evidence="7">
    <location>
        <begin position="809"/>
        <end position="1082"/>
    </location>
</feature>
<comment type="caution">
    <text evidence="9">The sequence shown here is derived from an EMBL/GenBank/DDBJ whole genome shotgun (WGS) entry which is preliminary data.</text>
</comment>
<feature type="region of interest" description="Disordered" evidence="6">
    <location>
        <begin position="1"/>
        <end position="67"/>
    </location>
</feature>